<feature type="non-terminal residue" evidence="1">
    <location>
        <position position="1"/>
    </location>
</feature>
<gene>
    <name evidence="1" type="ORF">OFUS_LOCUS26343</name>
</gene>
<accession>A0A8J1YBN5</accession>
<dbReference type="EMBL" id="CAIIXF020000025">
    <property type="protein sequence ID" value="CAH1802692.1"/>
    <property type="molecule type" value="Genomic_DNA"/>
</dbReference>
<protein>
    <submittedName>
        <fullName evidence="1">Uncharacterized protein</fullName>
    </submittedName>
</protein>
<dbReference type="OrthoDB" id="6063244at2759"/>
<proteinExistence type="predicted"/>
<keyword evidence="2" id="KW-1185">Reference proteome</keyword>
<comment type="caution">
    <text evidence="1">The sequence shown here is derived from an EMBL/GenBank/DDBJ whole genome shotgun (WGS) entry which is preliminary data.</text>
</comment>
<organism evidence="1 2">
    <name type="scientific">Owenia fusiformis</name>
    <name type="common">Polychaete worm</name>
    <dbReference type="NCBI Taxonomy" id="6347"/>
    <lineage>
        <taxon>Eukaryota</taxon>
        <taxon>Metazoa</taxon>
        <taxon>Spiralia</taxon>
        <taxon>Lophotrochozoa</taxon>
        <taxon>Annelida</taxon>
        <taxon>Polychaeta</taxon>
        <taxon>Sedentaria</taxon>
        <taxon>Canalipalpata</taxon>
        <taxon>Sabellida</taxon>
        <taxon>Oweniida</taxon>
        <taxon>Oweniidae</taxon>
        <taxon>Owenia</taxon>
    </lineage>
</organism>
<dbReference type="Proteomes" id="UP000749559">
    <property type="component" value="Unassembled WGS sequence"/>
</dbReference>
<reference evidence="1" key="1">
    <citation type="submission" date="2022-03" db="EMBL/GenBank/DDBJ databases">
        <authorList>
            <person name="Martin C."/>
        </authorList>
    </citation>
    <scope>NUCLEOTIDE SEQUENCE</scope>
</reference>
<dbReference type="AlphaFoldDB" id="A0A8J1YBN5"/>
<sequence>LDTHVSNKIKSKIWNGDYVDFAILIKNDKFDRHQLSIANNQDGEMALYFAPAVSKKALAFGEWQNAFRIYSTILTARKLELASELLKSNDIVVKLMRNGGN</sequence>
<evidence type="ECO:0000313" key="2">
    <source>
        <dbReference type="Proteomes" id="UP000749559"/>
    </source>
</evidence>
<name>A0A8J1YBN5_OWEFU</name>
<dbReference type="PANTHER" id="PTHR35558">
    <property type="entry name" value="SGNH_HYDRO DOMAIN-CONTAINING PROTEIN"/>
    <property type="match status" value="1"/>
</dbReference>
<evidence type="ECO:0000313" key="1">
    <source>
        <dbReference type="EMBL" id="CAH1802692.1"/>
    </source>
</evidence>
<dbReference type="PANTHER" id="PTHR35558:SF1">
    <property type="entry name" value="ENDONUCLEASE_EXONUCLEASE_PHOSPHATASE DOMAIN-CONTAINING PROTEIN"/>
    <property type="match status" value="1"/>
</dbReference>